<dbReference type="OrthoDB" id="5506264at2"/>
<feature type="compositionally biased region" description="Basic residues" evidence="1">
    <location>
        <begin position="327"/>
        <end position="342"/>
    </location>
</feature>
<accession>A0A1X0XSU2</accession>
<protein>
    <recommendedName>
        <fullName evidence="3">Zinc finger/thioredoxin putative domain-containing protein</fullName>
    </recommendedName>
</protein>
<dbReference type="STRING" id="1969733.B5V00_14725"/>
<keyword evidence="2" id="KW-0812">Transmembrane</keyword>
<dbReference type="AlphaFoldDB" id="A0A1X0XSU2"/>
<feature type="transmembrane region" description="Helical" evidence="2">
    <location>
        <begin position="346"/>
        <end position="365"/>
    </location>
</feature>
<keyword evidence="5" id="KW-1185">Reference proteome</keyword>
<feature type="compositionally biased region" description="Basic and acidic residues" evidence="1">
    <location>
        <begin position="66"/>
        <end position="75"/>
    </location>
</feature>
<feature type="compositionally biased region" description="Low complexity" evidence="1">
    <location>
        <begin position="106"/>
        <end position="116"/>
    </location>
</feature>
<name>A0A1X0XSU2_9BACT</name>
<feature type="region of interest" description="Disordered" evidence="1">
    <location>
        <begin position="37"/>
        <end position="268"/>
    </location>
</feature>
<comment type="caution">
    <text evidence="4">The sequence shown here is derived from an EMBL/GenBank/DDBJ whole genome shotgun (WGS) entry which is preliminary data.</text>
</comment>
<feature type="compositionally biased region" description="Basic and acidic residues" evidence="1">
    <location>
        <begin position="162"/>
        <end position="174"/>
    </location>
</feature>
<evidence type="ECO:0000256" key="2">
    <source>
        <dbReference type="SAM" id="Phobius"/>
    </source>
</evidence>
<dbReference type="Proteomes" id="UP000193136">
    <property type="component" value="Unassembled WGS sequence"/>
</dbReference>
<dbReference type="Pfam" id="PF11906">
    <property type="entry name" value="DUF3426"/>
    <property type="match status" value="1"/>
</dbReference>
<dbReference type="EMBL" id="NAAD01000024">
    <property type="protein sequence ID" value="ORJ55918.1"/>
    <property type="molecule type" value="Genomic_DNA"/>
</dbReference>
<dbReference type="NCBIfam" id="TIGR02098">
    <property type="entry name" value="MJ0042_CXXC"/>
    <property type="match status" value="1"/>
</dbReference>
<evidence type="ECO:0000259" key="3">
    <source>
        <dbReference type="Pfam" id="PF13717"/>
    </source>
</evidence>
<feature type="compositionally biased region" description="Low complexity" evidence="1">
    <location>
        <begin position="301"/>
        <end position="313"/>
    </location>
</feature>
<keyword evidence="2" id="KW-1133">Transmembrane helix</keyword>
<dbReference type="InterPro" id="IPR011723">
    <property type="entry name" value="Znf/thioredoxin_put"/>
</dbReference>
<organism evidence="4 5">
    <name type="scientific">Geothermobacter hydrogeniphilus</name>
    <dbReference type="NCBI Taxonomy" id="1969733"/>
    <lineage>
        <taxon>Bacteria</taxon>
        <taxon>Pseudomonadati</taxon>
        <taxon>Thermodesulfobacteriota</taxon>
        <taxon>Desulfuromonadia</taxon>
        <taxon>Desulfuromonadales</taxon>
        <taxon>Geothermobacteraceae</taxon>
        <taxon>Geothermobacter</taxon>
    </lineage>
</organism>
<dbReference type="InterPro" id="IPR021834">
    <property type="entry name" value="DUF3426"/>
</dbReference>
<sequence>MIIQCDACQTRFKLPDEKLKPQGVKVRCTKCETVFRVPAPPQPPKTAVSAPDEAFSGTQSAGGHFESADIDRDKTGSQPSADRDDFDFDEFNMEDLGSTADTENVAATSADKTAAAGPNEVREFDSELPDFNLPEDFSFDDGPTAPEPLADFSPEELSLETRQTEPRINPDEKSAATTDFSAADLETPPAEDFSFDPEKELSIGGDLGETFNLDDDLGALPELGERPEAKPEEFGGGIDDEFSFSAAEPEATGDQVESSPTGPVEFAFDDVPADSELDVELDSEQTKTGDFIFEQEPTPLPESSTPPKKSSTPVKQATAPTTPPRSTKNRQRGTARIKKRKKNRHTGLVLMLLLTALLAGGYAYLAQIKGTWDPHVLLRHLQLLTGTSAPEDPTAKIELLNMRSTFISNQNAGQLFAISGEARNGYDHTRSAIAVKGVIYDAKGKPVMQQTVFCGNPLDEAALRTLPFAKIEETMNNQFGDSLSNLDVAPGKTVPFTIVFRNLPNEVTEFNVEVADSRPGTR</sequence>
<feature type="region of interest" description="Disordered" evidence="1">
    <location>
        <begin position="292"/>
        <end position="342"/>
    </location>
</feature>
<evidence type="ECO:0000256" key="1">
    <source>
        <dbReference type="SAM" id="MobiDB-lite"/>
    </source>
</evidence>
<reference evidence="4 5" key="1">
    <citation type="submission" date="2017-03" db="EMBL/GenBank/DDBJ databases">
        <title>Genome sequence of Geothermobacter sp. EPR-M, Deep-Sea Iron Reducer.</title>
        <authorList>
            <person name="Tully B."/>
            <person name="Savalia P."/>
            <person name="Abuyen K."/>
            <person name="Baughan C."/>
            <person name="Romero E."/>
            <person name="Ronkowski C."/>
            <person name="Torres B."/>
            <person name="Tremblay J."/>
            <person name="Trujillo A."/>
            <person name="Tyler M."/>
            <person name="Perez-Rodriguez I."/>
            <person name="Amend J."/>
        </authorList>
    </citation>
    <scope>NUCLEOTIDE SEQUENCE [LARGE SCALE GENOMIC DNA]</scope>
    <source>
        <strain evidence="4 5">EPR-M</strain>
    </source>
</reference>
<proteinExistence type="predicted"/>
<keyword evidence="2" id="KW-0472">Membrane</keyword>
<gene>
    <name evidence="4" type="ORF">B5V00_14725</name>
</gene>
<feature type="compositionally biased region" description="Basic and acidic residues" evidence="1">
    <location>
        <begin position="223"/>
        <end position="233"/>
    </location>
</feature>
<evidence type="ECO:0000313" key="5">
    <source>
        <dbReference type="Proteomes" id="UP000193136"/>
    </source>
</evidence>
<feature type="domain" description="Zinc finger/thioredoxin putative" evidence="3">
    <location>
        <begin position="1"/>
        <end position="36"/>
    </location>
</feature>
<feature type="compositionally biased region" description="Polar residues" evidence="1">
    <location>
        <begin position="314"/>
        <end position="326"/>
    </location>
</feature>
<dbReference type="Pfam" id="PF13717">
    <property type="entry name" value="Zn_ribbon_4"/>
    <property type="match status" value="1"/>
</dbReference>
<feature type="compositionally biased region" description="Acidic residues" evidence="1">
    <location>
        <begin position="84"/>
        <end position="93"/>
    </location>
</feature>
<dbReference type="RefSeq" id="WP_085011593.1">
    <property type="nucleotide sequence ID" value="NZ_NAAD01000024.1"/>
</dbReference>
<evidence type="ECO:0000313" key="4">
    <source>
        <dbReference type="EMBL" id="ORJ55918.1"/>
    </source>
</evidence>